<evidence type="ECO:0000313" key="1">
    <source>
        <dbReference type="EMBL" id="MBE9077756.1"/>
    </source>
</evidence>
<proteinExistence type="predicted"/>
<dbReference type="InterPro" id="IPR008651">
    <property type="entry name" value="Uncharacterised_HicB"/>
</dbReference>
<accession>A0A8J7ACQ5</accession>
<dbReference type="Proteomes" id="UP000636505">
    <property type="component" value="Unassembled WGS sequence"/>
</dbReference>
<sequence length="104" mass="11915">MNDKGHTGQVEFDHEAGIFDGEVIDLRDVITFQSKSVDEFERAFRESVDDYLAFCEEHGEVPDKPFSGRLMLRLPPELHRKVDMSSKLEGKSLQRVAERLMCAT</sequence>
<dbReference type="RefSeq" id="WP_193906860.1">
    <property type="nucleotide sequence ID" value="NZ_JADEXG010000021.1"/>
</dbReference>
<keyword evidence="2" id="KW-1185">Reference proteome</keyword>
<reference evidence="1" key="1">
    <citation type="submission" date="2020-10" db="EMBL/GenBank/DDBJ databases">
        <authorList>
            <person name="Castelo-Branco R."/>
            <person name="Eusebio N."/>
            <person name="Adriana R."/>
            <person name="Vieira A."/>
            <person name="Brugerolle De Fraissinette N."/>
            <person name="Rezende De Castro R."/>
            <person name="Schneider M.P."/>
            <person name="Vasconcelos V."/>
            <person name="Leao P.N."/>
        </authorList>
    </citation>
    <scope>NUCLEOTIDE SEQUENCE</scope>
    <source>
        <strain evidence="1">LEGE 07310</strain>
    </source>
</reference>
<dbReference type="AlphaFoldDB" id="A0A8J7ACQ5"/>
<dbReference type="Pfam" id="PF05534">
    <property type="entry name" value="HicB"/>
    <property type="match status" value="1"/>
</dbReference>
<comment type="caution">
    <text evidence="1">The sequence shown here is derived from an EMBL/GenBank/DDBJ whole genome shotgun (WGS) entry which is preliminary data.</text>
</comment>
<dbReference type="SUPFAM" id="SSF143100">
    <property type="entry name" value="TTHA1013/TTHA0281-like"/>
    <property type="match status" value="1"/>
</dbReference>
<dbReference type="EMBL" id="JADEXG010000021">
    <property type="protein sequence ID" value="MBE9077756.1"/>
    <property type="molecule type" value="Genomic_DNA"/>
</dbReference>
<organism evidence="1 2">
    <name type="scientific">Vasconcelosia minhoensis LEGE 07310</name>
    <dbReference type="NCBI Taxonomy" id="915328"/>
    <lineage>
        <taxon>Bacteria</taxon>
        <taxon>Bacillati</taxon>
        <taxon>Cyanobacteriota</taxon>
        <taxon>Cyanophyceae</taxon>
        <taxon>Nodosilineales</taxon>
        <taxon>Cymatolegaceae</taxon>
        <taxon>Vasconcelosia</taxon>
        <taxon>Vasconcelosia minhoensis</taxon>
    </lineage>
</organism>
<name>A0A8J7ACQ5_9CYAN</name>
<protein>
    <submittedName>
        <fullName evidence="1">Type II toxin-antitoxin system HicB family antitoxin</fullName>
    </submittedName>
</protein>
<gene>
    <name evidence="1" type="ORF">IQ241_10680</name>
</gene>
<evidence type="ECO:0000313" key="2">
    <source>
        <dbReference type="Proteomes" id="UP000636505"/>
    </source>
</evidence>
<dbReference type="InterPro" id="IPR035069">
    <property type="entry name" value="TTHA1013/TTHA0281-like"/>
</dbReference>